<evidence type="ECO:0000259" key="1">
    <source>
        <dbReference type="Pfam" id="PF23007"/>
    </source>
</evidence>
<sequence>MPLPRYQALRDYDFHGLSNVDHEPSTQSISKLEFEFERRKLTKDDVRELIYRELMFSSHLTKSSAEKFKGQILQASEYVLGSSIAIEI</sequence>
<dbReference type="AlphaFoldDB" id="A0AAN9MG89"/>
<reference evidence="2 3" key="1">
    <citation type="submission" date="2024-01" db="EMBL/GenBank/DDBJ databases">
        <title>The genomes of 5 underutilized Papilionoideae crops provide insights into root nodulation and disease resistanc.</title>
        <authorList>
            <person name="Jiang F."/>
        </authorList>
    </citation>
    <scope>NUCLEOTIDE SEQUENCE [LARGE SCALE GENOMIC DNA]</scope>
    <source>
        <strain evidence="2">JINMINGXINNONG_FW02</strain>
        <tissue evidence="2">Leaves</tissue>
    </source>
</reference>
<name>A0AAN9MG89_PHACN</name>
<accession>A0AAN9MG89</accession>
<proteinExistence type="predicted"/>
<evidence type="ECO:0000313" key="3">
    <source>
        <dbReference type="Proteomes" id="UP001374584"/>
    </source>
</evidence>
<dbReference type="Proteomes" id="UP001374584">
    <property type="component" value="Unassembled WGS sequence"/>
</dbReference>
<dbReference type="EMBL" id="JAYMYR010000007">
    <property type="protein sequence ID" value="KAK7354046.1"/>
    <property type="molecule type" value="Genomic_DNA"/>
</dbReference>
<protein>
    <recommendedName>
        <fullName evidence="1">STICHEL DnaA-N-like alpha-beta domain-containing protein</fullName>
    </recommendedName>
</protein>
<gene>
    <name evidence="2" type="ORF">VNO80_19502</name>
</gene>
<organism evidence="2 3">
    <name type="scientific">Phaseolus coccineus</name>
    <name type="common">Scarlet runner bean</name>
    <name type="synonym">Phaseolus multiflorus</name>
    <dbReference type="NCBI Taxonomy" id="3886"/>
    <lineage>
        <taxon>Eukaryota</taxon>
        <taxon>Viridiplantae</taxon>
        <taxon>Streptophyta</taxon>
        <taxon>Embryophyta</taxon>
        <taxon>Tracheophyta</taxon>
        <taxon>Spermatophyta</taxon>
        <taxon>Magnoliopsida</taxon>
        <taxon>eudicotyledons</taxon>
        <taxon>Gunneridae</taxon>
        <taxon>Pentapetalae</taxon>
        <taxon>rosids</taxon>
        <taxon>fabids</taxon>
        <taxon>Fabales</taxon>
        <taxon>Fabaceae</taxon>
        <taxon>Papilionoideae</taxon>
        <taxon>50 kb inversion clade</taxon>
        <taxon>NPAAA clade</taxon>
        <taxon>indigoferoid/millettioid clade</taxon>
        <taxon>Phaseoleae</taxon>
        <taxon>Phaseolus</taxon>
    </lineage>
</organism>
<dbReference type="InterPro" id="IPR054506">
    <property type="entry name" value="DnaA_N-like_STI"/>
</dbReference>
<evidence type="ECO:0000313" key="2">
    <source>
        <dbReference type="EMBL" id="KAK7354046.1"/>
    </source>
</evidence>
<dbReference type="Pfam" id="PF23007">
    <property type="entry name" value="DnaA_N-like_STI"/>
    <property type="match status" value="1"/>
</dbReference>
<comment type="caution">
    <text evidence="2">The sequence shown here is derived from an EMBL/GenBank/DDBJ whole genome shotgun (WGS) entry which is preliminary data.</text>
</comment>
<keyword evidence="3" id="KW-1185">Reference proteome</keyword>
<feature type="domain" description="STICHEL DnaA-N-like alpha-beta" evidence="1">
    <location>
        <begin position="51"/>
        <end position="88"/>
    </location>
</feature>